<dbReference type="InterPro" id="IPR005829">
    <property type="entry name" value="Sugar_transporter_CS"/>
</dbReference>
<feature type="transmembrane region" description="Helical" evidence="10">
    <location>
        <begin position="371"/>
        <end position="395"/>
    </location>
</feature>
<dbReference type="GO" id="GO:0016020">
    <property type="term" value="C:membrane"/>
    <property type="evidence" value="ECO:0007669"/>
    <property type="project" value="UniProtKB-SubCell"/>
</dbReference>
<dbReference type="InterPro" id="IPR003439">
    <property type="entry name" value="ABC_transporter-like_ATP-bd"/>
</dbReference>
<protein>
    <submittedName>
        <fullName evidence="13">Sugar transporter STL1</fullName>
    </submittedName>
</protein>
<feature type="domain" description="Major facilitator superfamily (MFS) profile" evidence="11">
    <location>
        <begin position="19"/>
        <end position="460"/>
    </location>
</feature>
<dbReference type="GO" id="GO:0015793">
    <property type="term" value="P:glycerol transmembrane transport"/>
    <property type="evidence" value="ECO:0007669"/>
    <property type="project" value="TreeGrafter"/>
</dbReference>
<evidence type="ECO:0000313" key="14">
    <source>
        <dbReference type="Proteomes" id="UP000286921"/>
    </source>
</evidence>
<feature type="transmembrane region" description="Helical" evidence="10">
    <location>
        <begin position="62"/>
        <end position="82"/>
    </location>
</feature>
<dbReference type="GO" id="GO:0005351">
    <property type="term" value="F:carbohydrate:proton symporter activity"/>
    <property type="evidence" value="ECO:0007669"/>
    <property type="project" value="TreeGrafter"/>
</dbReference>
<feature type="region of interest" description="Disordered" evidence="9">
    <location>
        <begin position="617"/>
        <end position="637"/>
    </location>
</feature>
<dbReference type="Gene3D" id="1.20.1250.20">
    <property type="entry name" value="MFS general substrate transporter like domains"/>
    <property type="match status" value="1"/>
</dbReference>
<feature type="transmembrane region" description="Helical" evidence="10">
    <location>
        <begin position="310"/>
        <end position="334"/>
    </location>
</feature>
<dbReference type="AlphaFoldDB" id="A0A401KJI0"/>
<keyword evidence="7 10" id="KW-1133">Transmembrane helix</keyword>
<feature type="compositionally biased region" description="Basic and acidic residues" evidence="9">
    <location>
        <begin position="526"/>
        <end position="535"/>
    </location>
</feature>
<dbReference type="InterPro" id="IPR005828">
    <property type="entry name" value="MFS_sugar_transport-like"/>
</dbReference>
<dbReference type="InterPro" id="IPR003593">
    <property type="entry name" value="AAA+_ATPase"/>
</dbReference>
<evidence type="ECO:0000256" key="6">
    <source>
        <dbReference type="ARBA" id="ARBA00022840"/>
    </source>
</evidence>
<dbReference type="GO" id="GO:0005524">
    <property type="term" value="F:ATP binding"/>
    <property type="evidence" value="ECO:0007669"/>
    <property type="project" value="UniProtKB-KW"/>
</dbReference>
<feature type="transmembrane region" description="Helical" evidence="10">
    <location>
        <begin position="89"/>
        <end position="109"/>
    </location>
</feature>
<evidence type="ECO:0000256" key="3">
    <source>
        <dbReference type="ARBA" id="ARBA00022448"/>
    </source>
</evidence>
<feature type="transmembrane region" description="Helical" evidence="10">
    <location>
        <begin position="275"/>
        <end position="298"/>
    </location>
</feature>
<feature type="domain" description="ABC transporter" evidence="12">
    <location>
        <begin position="584"/>
        <end position="928"/>
    </location>
</feature>
<dbReference type="Gene3D" id="3.40.50.300">
    <property type="entry name" value="P-loop containing nucleotide triphosphate hydrolases"/>
    <property type="match status" value="3"/>
</dbReference>
<keyword evidence="3" id="KW-0813">Transport</keyword>
<dbReference type="NCBIfam" id="TIGR00879">
    <property type="entry name" value="SP"/>
    <property type="match status" value="1"/>
</dbReference>
<comment type="similarity">
    <text evidence="2">Belongs to the major facilitator superfamily. Sugar transporter (TC 2.A.1.1) family.</text>
</comment>
<dbReference type="InterPro" id="IPR020846">
    <property type="entry name" value="MFS_dom"/>
</dbReference>
<dbReference type="PROSITE" id="PS50893">
    <property type="entry name" value="ABC_TRANSPORTER_2"/>
    <property type="match status" value="2"/>
</dbReference>
<comment type="caution">
    <text evidence="13">The sequence shown here is derived from an EMBL/GenBank/DDBJ whole genome shotgun (WGS) entry which is preliminary data.</text>
</comment>
<dbReference type="InterPro" id="IPR027417">
    <property type="entry name" value="P-loop_NTPase"/>
</dbReference>
<name>A0A401KJI0_ASPAW</name>
<dbReference type="FunFam" id="1.20.1250.20:FF:000061">
    <property type="entry name" value="MFS sugar transporter"/>
    <property type="match status" value="1"/>
</dbReference>
<comment type="subcellular location">
    <subcellularLocation>
        <location evidence="1">Membrane</location>
        <topology evidence="1">Multi-pass membrane protein</topology>
    </subcellularLocation>
</comment>
<dbReference type="PANTHER" id="PTHR48022:SF69">
    <property type="entry name" value="SUGAR TRANSPORTER"/>
    <property type="match status" value="1"/>
</dbReference>
<dbReference type="Pfam" id="PF00005">
    <property type="entry name" value="ABC_tran"/>
    <property type="match status" value="2"/>
</dbReference>
<feature type="domain" description="ABC transporter" evidence="12">
    <location>
        <begin position="1028"/>
        <end position="1276"/>
    </location>
</feature>
<evidence type="ECO:0000256" key="7">
    <source>
        <dbReference type="ARBA" id="ARBA00022989"/>
    </source>
</evidence>
<feature type="transmembrane region" description="Helical" evidence="10">
    <location>
        <begin position="151"/>
        <end position="170"/>
    </location>
</feature>
<evidence type="ECO:0000256" key="8">
    <source>
        <dbReference type="ARBA" id="ARBA00023136"/>
    </source>
</evidence>
<feature type="compositionally biased region" description="Polar residues" evidence="9">
    <location>
        <begin position="620"/>
        <end position="637"/>
    </location>
</feature>
<feature type="region of interest" description="Disordered" evidence="9">
    <location>
        <begin position="507"/>
        <end position="541"/>
    </location>
</feature>
<dbReference type="CDD" id="cd03221">
    <property type="entry name" value="ABCF_EF-3"/>
    <property type="match status" value="1"/>
</dbReference>
<dbReference type="PROSITE" id="PS00217">
    <property type="entry name" value="SUGAR_TRANSPORT_2"/>
    <property type="match status" value="1"/>
</dbReference>
<dbReference type="Pfam" id="PF00083">
    <property type="entry name" value="Sugar_tr"/>
    <property type="match status" value="1"/>
</dbReference>
<dbReference type="PANTHER" id="PTHR48022">
    <property type="entry name" value="PLASTIDIC GLUCOSE TRANSPORTER 4"/>
    <property type="match status" value="1"/>
</dbReference>
<evidence type="ECO:0000256" key="1">
    <source>
        <dbReference type="ARBA" id="ARBA00004141"/>
    </source>
</evidence>
<keyword evidence="6" id="KW-0067">ATP-binding</keyword>
<evidence type="ECO:0000259" key="11">
    <source>
        <dbReference type="PROSITE" id="PS50850"/>
    </source>
</evidence>
<accession>A0A401KJI0</accession>
<dbReference type="Pfam" id="PF12848">
    <property type="entry name" value="ABC_tran_Xtn"/>
    <property type="match status" value="1"/>
</dbReference>
<keyword evidence="14" id="KW-1185">Reference proteome</keyword>
<feature type="transmembrane region" description="Helical" evidence="10">
    <location>
        <begin position="182"/>
        <end position="204"/>
    </location>
</feature>
<keyword evidence="5" id="KW-0547">Nucleotide-binding</keyword>
<feature type="transmembrane region" description="Helical" evidence="10">
    <location>
        <begin position="436"/>
        <end position="456"/>
    </location>
</feature>
<reference evidence="13 14" key="1">
    <citation type="submission" date="2016-09" db="EMBL/GenBank/DDBJ databases">
        <title>Aspergillus awamori IFM 58123T.</title>
        <authorList>
            <person name="Kusuya Y."/>
            <person name="Shimizu M."/>
            <person name="Takahashi H."/>
            <person name="Yaguchi T."/>
        </authorList>
    </citation>
    <scope>NUCLEOTIDE SEQUENCE [LARGE SCALE GENOMIC DNA]</scope>
    <source>
        <strain evidence="13 14">IFM 58123</strain>
    </source>
</reference>
<feature type="transmembrane region" description="Helical" evidence="10">
    <location>
        <begin position="341"/>
        <end position="365"/>
    </location>
</feature>
<dbReference type="PROSITE" id="PS50850">
    <property type="entry name" value="MFS"/>
    <property type="match status" value="1"/>
</dbReference>
<evidence type="ECO:0000256" key="10">
    <source>
        <dbReference type="SAM" id="Phobius"/>
    </source>
</evidence>
<keyword evidence="13" id="KW-0762">Sugar transport</keyword>
<dbReference type="InterPro" id="IPR036259">
    <property type="entry name" value="MFS_trans_sf"/>
</dbReference>
<dbReference type="PRINTS" id="PR00171">
    <property type="entry name" value="SUGRTRNSPORT"/>
</dbReference>
<dbReference type="InterPro" id="IPR050360">
    <property type="entry name" value="MFS_Sugar_Transporters"/>
</dbReference>
<keyword evidence="4 10" id="KW-0812">Transmembrane</keyword>
<dbReference type="SUPFAM" id="SSF103473">
    <property type="entry name" value="MFS general substrate transporter"/>
    <property type="match status" value="1"/>
</dbReference>
<evidence type="ECO:0000256" key="4">
    <source>
        <dbReference type="ARBA" id="ARBA00022692"/>
    </source>
</evidence>
<evidence type="ECO:0000256" key="9">
    <source>
        <dbReference type="SAM" id="MobiDB-lite"/>
    </source>
</evidence>
<keyword evidence="8 10" id="KW-0472">Membrane</keyword>
<dbReference type="InterPro" id="IPR032781">
    <property type="entry name" value="ABC_tran_Xtn"/>
</dbReference>
<dbReference type="InterPro" id="IPR003663">
    <property type="entry name" value="Sugar/inositol_transpt"/>
</dbReference>
<proteinExistence type="inferred from homology"/>
<gene>
    <name evidence="13" type="ORF">AAWM_02221</name>
</gene>
<organism evidence="13 14">
    <name type="scientific">Aspergillus awamori</name>
    <name type="common">Black koji mold</name>
    <dbReference type="NCBI Taxonomy" id="105351"/>
    <lineage>
        <taxon>Eukaryota</taxon>
        <taxon>Fungi</taxon>
        <taxon>Dikarya</taxon>
        <taxon>Ascomycota</taxon>
        <taxon>Pezizomycotina</taxon>
        <taxon>Eurotiomycetes</taxon>
        <taxon>Eurotiomycetidae</taxon>
        <taxon>Eurotiales</taxon>
        <taxon>Aspergillaceae</taxon>
        <taxon>Aspergillus</taxon>
    </lineage>
</organism>
<evidence type="ECO:0000313" key="13">
    <source>
        <dbReference type="EMBL" id="GCB19336.1"/>
    </source>
</evidence>
<evidence type="ECO:0000256" key="5">
    <source>
        <dbReference type="ARBA" id="ARBA00022741"/>
    </source>
</evidence>
<evidence type="ECO:0000259" key="12">
    <source>
        <dbReference type="PROSITE" id="PS50893"/>
    </source>
</evidence>
<dbReference type="SMART" id="SM00382">
    <property type="entry name" value="AAA"/>
    <property type="match status" value="2"/>
</dbReference>
<dbReference type="EMBL" id="BDHI01000002">
    <property type="protein sequence ID" value="GCB19336.1"/>
    <property type="molecule type" value="Genomic_DNA"/>
</dbReference>
<dbReference type="GO" id="GO:0016887">
    <property type="term" value="F:ATP hydrolysis activity"/>
    <property type="evidence" value="ECO:0007669"/>
    <property type="project" value="InterPro"/>
</dbReference>
<evidence type="ECO:0000256" key="2">
    <source>
        <dbReference type="ARBA" id="ARBA00010992"/>
    </source>
</evidence>
<dbReference type="SUPFAM" id="SSF52540">
    <property type="entry name" value="P-loop containing nucleoside triphosphate hydrolases"/>
    <property type="match status" value="2"/>
</dbReference>
<sequence length="1277" mass="141100">MSSVPTFAGLSGRKLIWSVTSCATLGFLLFGYDQGVMSSIIDADPFNDIFTATRDNSTIQGVVTAIYELGCLGGALFILACGDWLGRRYSIMLGATIMIIGVIIQVTSISGHVPLAQFCVGRVITGVGNGMNTSTIPTYQAECSRTSNRGLLICIEGSTIAIGTLISYWVDFGASYGPPDLTWRFPIAFQIFFGLLIILGLLVLPESPRWLFTQERYEEGERVIAALQGKEISHHEVQLQKTIILDSLRASGMATKSTPLSAVFTGGKTQHCRRMLLGCSSQFFQQIGGCNAVIYYLPVLMQQSLHQTEFMAMILGGVNMIVYSIFACSSWFLIQKVGRRNLFLVGSFGQSASMVITFACLIPGGPEAAKGAAVGLFTFIATFGATWLPLPWLYPAEISPIKTRTKANAISTCTNWLFNFLIVMVTPIMIRNIGWGTYLFFAVINALFIPVIYFFYPETKDRSLEEIDLIFAKGYIEKMTYVRAAKELPHLSDEEVEQVAIQYGFGPADQPASGDSESTETGAGRTEVEVEKRSDPTPGMMESAATIQCTSQQTRFHIESPNYRELDIKGLQILVTSGDKKSTTKGKSKAKSKDGIEILSNAELSLKEGRRYALVGRNGTGKSSESNPARHINPSQGLTSLPRLKTALLRSIAEKLIPGIPENTKIAILQQTRLTDGADGPKPAGGDSIGLSVLQTVIERATSRSTIEQEILIRALRSLKHERLQKRLFILDKDARLRSGMRGMQARKALVAFEKVVAESKRMLEQPSEDISAEILQQETQEAVDMLAHLQAQIEPALVAQTETRARSILTGLGFSSAMMAKPISDLSGGWHMRAALASTLLQDADILILDEPTNFLDMLGIIWLQRHLISLGENRKPPTMIIVSHDRDFVSLCTDLIILKDKQLTYFHGDLPTYETSQSERRKYLTTMREAQDKQKAHIEKTIAANLKAGKANDDQNKIRQAKSRQKKLDNRWGMEVGARGGRFKLNRDLVGYHFTARDEIEIPPEERPVVINLPEPPDLRFPGSLMTLEKVSFRYSATSPIVIRDVDLSVGMGDRIGILGLNGAGKSTLIQTLVGETNATQGTRNTHPRLRLGYYSQHGVEALQALGAQEETLTALTLLTREVNGELTEGEIRGLLSQLGLPGRLASDVPIRKLSGGQLVRCALARLFWRRPHCLVLDEVTTHLDYETVTALRRALNEWDGAVVAVSHDRWFMRGTVEGVVDDGQSEGDEDDSEDELEERRRVICMVRSGELSVLGRGVDEFEERMERRVRKLID</sequence>
<dbReference type="Proteomes" id="UP000286921">
    <property type="component" value="Unassembled WGS sequence"/>
</dbReference>